<dbReference type="GO" id="GO:0030011">
    <property type="term" value="P:maintenance of cell polarity"/>
    <property type="evidence" value="ECO:0007669"/>
    <property type="project" value="UniProtKB-ARBA"/>
</dbReference>
<sequence length="437" mass="49821">MALNKLKNIPSLTNSSHSSINGVASSGTNLKSNGSDTDDIDENDESGQSILLNIISQLKPGCDLSRITLPTFILEKKSMLERITNQLQFPDVLLEAHSDKNELQRFVKVVAWYLAGWHIGPRAVKKPLNPILGEHFTSYWDLPNKQQAFYIAEQTSHHPPESAYFYMIPESNIRVDGVVVPKSKFLGNSSAAMMEGLTVLQFLDIMDANGKPEKYTLSQPNVYARGILFGKMRIELGDHMIITGPNYQVDIEFKTKGFISGTYDAIEGTIKDRDGKEYYQISGKWNDIMYIKDLREKASKKTILFNTHQHSPLSPKVRPLEEQGEYESRRLWKKVTDALSVRDHEVATEEKFQIENHQRELAKKRAEDGVEFHPKLFKRAEPGEGLDYYIYKHIPEGIDKHEEQIRSILETAPILPGQAFTEKFSIPAYKKHEIQKN</sequence>
<dbReference type="InterPro" id="IPR000648">
    <property type="entry name" value="Oxysterol-bd"/>
</dbReference>
<evidence type="ECO:0008006" key="10">
    <source>
        <dbReference type="Google" id="ProtNLM"/>
    </source>
</evidence>
<dbReference type="GO" id="GO:0034727">
    <property type="term" value="P:piecemeal microautophagy of the nucleus"/>
    <property type="evidence" value="ECO:0007669"/>
    <property type="project" value="UniProtKB-ARBA"/>
</dbReference>
<accession>A0AA35NHW0</accession>
<dbReference type="GO" id="GO:0032934">
    <property type="term" value="F:sterol binding"/>
    <property type="evidence" value="ECO:0007669"/>
    <property type="project" value="TreeGrafter"/>
</dbReference>
<feature type="region of interest" description="Disordered" evidence="7">
    <location>
        <begin position="1"/>
        <end position="42"/>
    </location>
</feature>
<dbReference type="GO" id="GO:0032541">
    <property type="term" value="C:cortical endoplasmic reticulum"/>
    <property type="evidence" value="ECO:0007669"/>
    <property type="project" value="UniProtKB-ARBA"/>
</dbReference>
<keyword evidence="2" id="KW-0813">Transport</keyword>
<dbReference type="FunFam" id="1.10.287.2720:FF:000001">
    <property type="entry name" value="Oxysterol-binding OBPalpha"/>
    <property type="match status" value="1"/>
</dbReference>
<dbReference type="GO" id="GO:0006897">
    <property type="term" value="P:endocytosis"/>
    <property type="evidence" value="ECO:0007669"/>
    <property type="project" value="UniProtKB-ARBA"/>
</dbReference>
<organism evidence="8 9">
    <name type="scientific">Saccharomyces mikatae IFO 1815</name>
    <dbReference type="NCBI Taxonomy" id="226126"/>
    <lineage>
        <taxon>Eukaryota</taxon>
        <taxon>Fungi</taxon>
        <taxon>Dikarya</taxon>
        <taxon>Ascomycota</taxon>
        <taxon>Saccharomycotina</taxon>
        <taxon>Saccharomycetes</taxon>
        <taxon>Saccharomycetales</taxon>
        <taxon>Saccharomycetaceae</taxon>
        <taxon>Saccharomyces</taxon>
    </lineage>
</organism>
<dbReference type="PROSITE" id="PS01013">
    <property type="entry name" value="OSBP"/>
    <property type="match status" value="1"/>
</dbReference>
<evidence type="ECO:0000256" key="5">
    <source>
        <dbReference type="ARBA" id="ARBA00050362"/>
    </source>
</evidence>
<dbReference type="FunFam" id="3.30.70.3490:FF:000014">
    <property type="entry name" value="OSH7p Oxysterol-binding protein"/>
    <property type="match status" value="1"/>
</dbReference>
<dbReference type="RefSeq" id="XP_056082493.1">
    <property type="nucleotide sequence ID" value="XM_056222843.1"/>
</dbReference>
<dbReference type="Gene3D" id="2.40.160.120">
    <property type="match status" value="1"/>
</dbReference>
<dbReference type="Pfam" id="PF01237">
    <property type="entry name" value="Oxysterol_BP"/>
    <property type="match status" value="2"/>
</dbReference>
<dbReference type="GO" id="GO:0016020">
    <property type="term" value="C:membrane"/>
    <property type="evidence" value="ECO:0007669"/>
    <property type="project" value="TreeGrafter"/>
</dbReference>
<gene>
    <name evidence="8" type="primary">SMKI08G0410</name>
    <name evidence="8" type="ORF">SMKI_08G0410</name>
</gene>
<dbReference type="Gene3D" id="3.30.70.3490">
    <property type="match status" value="1"/>
</dbReference>
<evidence type="ECO:0000256" key="7">
    <source>
        <dbReference type="SAM" id="MobiDB-lite"/>
    </source>
</evidence>
<dbReference type="GO" id="GO:0001786">
    <property type="term" value="F:phosphatidylserine binding"/>
    <property type="evidence" value="ECO:0007669"/>
    <property type="project" value="UniProtKB-ARBA"/>
</dbReference>
<reference evidence="8" key="1">
    <citation type="submission" date="2022-10" db="EMBL/GenBank/DDBJ databases">
        <authorList>
            <person name="Byrne P K."/>
        </authorList>
    </citation>
    <scope>NUCLEOTIDE SEQUENCE</scope>
    <source>
        <strain evidence="8">IFO1815</strain>
    </source>
</reference>
<evidence type="ECO:0000256" key="1">
    <source>
        <dbReference type="ARBA" id="ARBA00008842"/>
    </source>
</evidence>
<evidence type="ECO:0000313" key="9">
    <source>
        <dbReference type="Proteomes" id="UP001161438"/>
    </source>
</evidence>
<dbReference type="GO" id="GO:0070273">
    <property type="term" value="F:phosphatidylinositol-4-phosphate binding"/>
    <property type="evidence" value="ECO:0007669"/>
    <property type="project" value="UniProtKB-ARBA"/>
</dbReference>
<dbReference type="GO" id="GO:0005548">
    <property type="term" value="F:phospholipid transporter activity"/>
    <property type="evidence" value="ECO:0007669"/>
    <property type="project" value="UniProtKB-ARBA"/>
</dbReference>
<evidence type="ECO:0000256" key="6">
    <source>
        <dbReference type="RuleBase" id="RU003844"/>
    </source>
</evidence>
<proteinExistence type="inferred from homology"/>
<feature type="compositionally biased region" description="Polar residues" evidence="7">
    <location>
        <begin position="10"/>
        <end position="35"/>
    </location>
</feature>
<dbReference type="GO" id="GO:0016125">
    <property type="term" value="P:sterol metabolic process"/>
    <property type="evidence" value="ECO:0007669"/>
    <property type="project" value="UniProtKB-ARBA"/>
</dbReference>
<dbReference type="SUPFAM" id="SSF144000">
    <property type="entry name" value="Oxysterol-binding protein-like"/>
    <property type="match status" value="1"/>
</dbReference>
<keyword evidence="3" id="KW-0445">Lipid transport</keyword>
<evidence type="ECO:0000256" key="3">
    <source>
        <dbReference type="ARBA" id="ARBA00023055"/>
    </source>
</evidence>
<dbReference type="GO" id="GO:0005829">
    <property type="term" value="C:cytosol"/>
    <property type="evidence" value="ECO:0007669"/>
    <property type="project" value="TreeGrafter"/>
</dbReference>
<evidence type="ECO:0000256" key="4">
    <source>
        <dbReference type="ARBA" id="ARBA00023121"/>
    </source>
</evidence>
<dbReference type="FunFam" id="2.40.160.120:FF:000007">
    <property type="entry name" value="Oxysterol binding protein"/>
    <property type="match status" value="1"/>
</dbReference>
<dbReference type="Proteomes" id="UP001161438">
    <property type="component" value="Chromosome 8"/>
</dbReference>
<comment type="catalytic activity">
    <reaction evidence="5">
        <text>a 1,2-diacyl-sn-glycero-3-phospho-L-serine(in) = a 1,2-diacyl-sn-glycero-3-phospho-L-serine(out)</text>
        <dbReference type="Rhea" id="RHEA:38663"/>
        <dbReference type="ChEBI" id="CHEBI:57262"/>
    </reaction>
    <physiologicalReaction direction="left-to-right" evidence="5">
        <dbReference type="Rhea" id="RHEA:38664"/>
    </physiologicalReaction>
</comment>
<keyword evidence="9" id="KW-1185">Reference proteome</keyword>
<dbReference type="EMBL" id="OX365764">
    <property type="protein sequence ID" value="CAI4039378.1"/>
    <property type="molecule type" value="Genomic_DNA"/>
</dbReference>
<name>A0AA35NHW0_SACMI</name>
<dbReference type="GeneID" id="80918589"/>
<dbReference type="GO" id="GO:0006887">
    <property type="term" value="P:exocytosis"/>
    <property type="evidence" value="ECO:0007669"/>
    <property type="project" value="UniProtKB-ARBA"/>
</dbReference>
<dbReference type="InterPro" id="IPR018494">
    <property type="entry name" value="Oxysterol-bd_CS"/>
</dbReference>
<keyword evidence="4" id="KW-0446">Lipid-binding</keyword>
<dbReference type="PANTHER" id="PTHR10972:SF102">
    <property type="entry name" value="OXYSTEROL-BINDING PROTEIN"/>
    <property type="match status" value="1"/>
</dbReference>
<protein>
    <recommendedName>
        <fullName evidence="10">Oxysterol-binding protein</fullName>
    </recommendedName>
</protein>
<dbReference type="GO" id="GO:0120015">
    <property type="term" value="F:sterol transfer activity"/>
    <property type="evidence" value="ECO:0007669"/>
    <property type="project" value="UniProtKB-ARBA"/>
</dbReference>
<comment type="similarity">
    <text evidence="1 6">Belongs to the OSBP family.</text>
</comment>
<evidence type="ECO:0000256" key="2">
    <source>
        <dbReference type="ARBA" id="ARBA00022448"/>
    </source>
</evidence>
<dbReference type="AlphaFoldDB" id="A0AA35NHW0"/>
<dbReference type="InterPro" id="IPR037239">
    <property type="entry name" value="OSBP_sf"/>
</dbReference>
<dbReference type="Gene3D" id="1.10.287.2720">
    <property type="match status" value="1"/>
</dbReference>
<evidence type="ECO:0000313" key="8">
    <source>
        <dbReference type="EMBL" id="CAI4039378.1"/>
    </source>
</evidence>
<dbReference type="PANTHER" id="PTHR10972">
    <property type="entry name" value="OXYSTEROL-BINDING PROTEIN-RELATED"/>
    <property type="match status" value="1"/>
</dbReference>